<protein>
    <submittedName>
        <fullName evidence="9">ABC transporter permease</fullName>
    </submittedName>
</protein>
<keyword evidence="5 6" id="KW-0472">Membrane</keyword>
<dbReference type="RefSeq" id="WP_273628278.1">
    <property type="nucleotide sequence ID" value="NZ_CP117167.1"/>
</dbReference>
<evidence type="ECO:0000256" key="6">
    <source>
        <dbReference type="SAM" id="Phobius"/>
    </source>
</evidence>
<evidence type="ECO:0000256" key="2">
    <source>
        <dbReference type="ARBA" id="ARBA00022475"/>
    </source>
</evidence>
<reference evidence="9 10" key="1">
    <citation type="submission" date="2023-02" db="EMBL/GenBank/DDBJ databases">
        <title>Genome sequence of Mucilaginibacter jinjuensis strain KACC 16571.</title>
        <authorList>
            <person name="Kim S."/>
            <person name="Heo J."/>
            <person name="Kwon S.-W."/>
        </authorList>
    </citation>
    <scope>NUCLEOTIDE SEQUENCE [LARGE SCALE GENOMIC DNA]</scope>
    <source>
        <strain evidence="9 10">KACC 16571</strain>
    </source>
</reference>
<gene>
    <name evidence="9" type="ORF">PQO05_15615</name>
</gene>
<feature type="domain" description="MacB-like periplasmic core" evidence="8">
    <location>
        <begin position="20"/>
        <end position="235"/>
    </location>
</feature>
<evidence type="ECO:0000259" key="8">
    <source>
        <dbReference type="Pfam" id="PF12704"/>
    </source>
</evidence>
<dbReference type="Pfam" id="PF12704">
    <property type="entry name" value="MacB_PCD"/>
    <property type="match status" value="1"/>
</dbReference>
<feature type="domain" description="ABC3 transporter permease C-terminal" evidence="7">
    <location>
        <begin position="281"/>
        <end position="395"/>
    </location>
</feature>
<feature type="transmembrane region" description="Helical" evidence="6">
    <location>
        <begin position="714"/>
        <end position="733"/>
    </location>
</feature>
<dbReference type="InterPro" id="IPR025857">
    <property type="entry name" value="MacB_PCD"/>
</dbReference>
<dbReference type="PANTHER" id="PTHR30572">
    <property type="entry name" value="MEMBRANE COMPONENT OF TRANSPORTER-RELATED"/>
    <property type="match status" value="1"/>
</dbReference>
<feature type="transmembrane region" description="Helical" evidence="6">
    <location>
        <begin position="368"/>
        <end position="392"/>
    </location>
</feature>
<evidence type="ECO:0000256" key="1">
    <source>
        <dbReference type="ARBA" id="ARBA00004651"/>
    </source>
</evidence>
<dbReference type="Proteomes" id="UP001216139">
    <property type="component" value="Chromosome"/>
</dbReference>
<feature type="transmembrane region" description="Helical" evidence="6">
    <location>
        <begin position="21"/>
        <end position="41"/>
    </location>
</feature>
<accession>A0ABY7T4J4</accession>
<feature type="transmembrane region" description="Helical" evidence="6">
    <location>
        <begin position="331"/>
        <end position="352"/>
    </location>
</feature>
<evidence type="ECO:0000313" key="9">
    <source>
        <dbReference type="EMBL" id="WCT10162.1"/>
    </source>
</evidence>
<feature type="domain" description="ABC3 transporter permease C-terminal" evidence="7">
    <location>
        <begin position="665"/>
        <end position="774"/>
    </location>
</feature>
<feature type="transmembrane region" description="Helical" evidence="6">
    <location>
        <begin position="745"/>
        <end position="768"/>
    </location>
</feature>
<keyword evidence="3 6" id="KW-0812">Transmembrane</keyword>
<dbReference type="InterPro" id="IPR003838">
    <property type="entry name" value="ABC3_permease_C"/>
</dbReference>
<keyword evidence="4 6" id="KW-1133">Transmembrane helix</keyword>
<feature type="transmembrane region" description="Helical" evidence="6">
    <location>
        <begin position="665"/>
        <end position="686"/>
    </location>
</feature>
<evidence type="ECO:0000259" key="7">
    <source>
        <dbReference type="Pfam" id="PF02687"/>
    </source>
</evidence>
<dbReference type="PANTHER" id="PTHR30572:SF18">
    <property type="entry name" value="ABC-TYPE MACROLIDE FAMILY EXPORT SYSTEM PERMEASE COMPONENT 2"/>
    <property type="match status" value="1"/>
</dbReference>
<evidence type="ECO:0000256" key="4">
    <source>
        <dbReference type="ARBA" id="ARBA00022989"/>
    </source>
</evidence>
<name>A0ABY7T4J4_9SPHI</name>
<feature type="transmembrane region" description="Helical" evidence="6">
    <location>
        <begin position="275"/>
        <end position="297"/>
    </location>
</feature>
<proteinExistence type="predicted"/>
<organism evidence="9 10">
    <name type="scientific">Mucilaginibacter jinjuensis</name>
    <dbReference type="NCBI Taxonomy" id="1176721"/>
    <lineage>
        <taxon>Bacteria</taxon>
        <taxon>Pseudomonadati</taxon>
        <taxon>Bacteroidota</taxon>
        <taxon>Sphingobacteriia</taxon>
        <taxon>Sphingobacteriales</taxon>
        <taxon>Sphingobacteriaceae</taxon>
        <taxon>Mucilaginibacter</taxon>
    </lineage>
</organism>
<evidence type="ECO:0000256" key="3">
    <source>
        <dbReference type="ARBA" id="ARBA00022692"/>
    </source>
</evidence>
<dbReference type="EMBL" id="CP117167">
    <property type="protein sequence ID" value="WCT10162.1"/>
    <property type="molecule type" value="Genomic_DNA"/>
</dbReference>
<dbReference type="Pfam" id="PF02687">
    <property type="entry name" value="FtsX"/>
    <property type="match status" value="2"/>
</dbReference>
<evidence type="ECO:0000256" key="5">
    <source>
        <dbReference type="ARBA" id="ARBA00023136"/>
    </source>
</evidence>
<keyword evidence="2" id="KW-1003">Cell membrane</keyword>
<comment type="subcellular location">
    <subcellularLocation>
        <location evidence="1">Cell membrane</location>
        <topology evidence="1">Multi-pass membrane protein</topology>
    </subcellularLocation>
</comment>
<evidence type="ECO:0000313" key="10">
    <source>
        <dbReference type="Proteomes" id="UP001216139"/>
    </source>
</evidence>
<dbReference type="InterPro" id="IPR050250">
    <property type="entry name" value="Macrolide_Exporter_MacB"/>
</dbReference>
<sequence>MIKNYFKIAWRNIRNKPGFSFINITGLAVGMAGAILIFAWIQNEYSYDDFHVNKNTLYKVWNRTISKEYAGCWDVTAGPVAKALKDDYAEVKYSSRIYWTTERLFSYGDKSFKAKGNDVDKPFLSMFTFPLLKGSQDHLLDDVNSLVLTQKLARKLFGDTDPINKLVKINNKDTYKVTGVLKDLPNNTQFDFDYLVSIEANPYLKYDNSWNSNSYNTYVQLQPNANINSVNNKIKGLLLKHDPKINTELFLHPLSKWRLYSNFENGKQAGGRIQIVHLLMTIALIILLIACINFMNLSTAQSQKRAREVGVRKVIGATRGVLINQFLSESLVITLIAGVIAIILVETCLPSFNQLTEKNLFINYADPLFWLSFIGFMFFTGLLAGSYPAFMLSSFKPVKVLKGTITIARNGFNLRKVLVVVQFAVAILLVISTIIIYRQIKFAQSRDTGYNINNLVEVPIEGDIRKNYDLIKDEMINRGIASSVCKTSLSVTTDGRTASGYGWEGTNKDQQNVLFSIVGTAGNFINTMRMKLIDGRDIDLVTHPADTASCLLNEAAVKQMGIKNPVGKFIRNGAINTLIVGVFKDFIIRSPYVNTGPMMVIGSKQWAYNTLIRLNPRSGTAKDLQVAEQIFKKYNPAYPFTYNFVDKEYEQKFNDEQKTGKLSSIFAGLTIFISCLGLFGMAAYMAENRSKEIGIRKVLGASVAGITQMLTREFVSLVLIAIVIATPVAWYAMNKWLQNFNYRIQIGWVTFAIAGLVAIIIAVLTVSFQSVKAALANPVNSIKAE</sequence>
<feature type="transmembrane region" description="Helical" evidence="6">
    <location>
        <begin position="417"/>
        <end position="437"/>
    </location>
</feature>
<keyword evidence="10" id="KW-1185">Reference proteome</keyword>